<name>A0A3P7P1G8_9FIRM</name>
<feature type="transmembrane region" description="Helical" evidence="1">
    <location>
        <begin position="102"/>
        <end position="124"/>
    </location>
</feature>
<sequence length="289" mass="31279">MNSIFDKIEEFFTTLLIGMIEQNLTGLLTDVNSKVGSIAGEVGTTPQSWNSSIFTMIENLSDTVVVPIAGMVMTAILCYELISMVLEKNNMHEIDTWMFYKWIMKAVIAVYFVTNTFDIVMAIFDIAQHMVDASASSINTTASVDIDSSVSAMIDGLSGKSVAELAGIALETGVVRLTMSAISIVITVILYGRMIEIYLACSVAAIPLSTMANKEWSQVGTNYIRSLAALGLQGFFIMVAVGIYAVLVNSITVTDNIHLSVLSIMTYTVILCFALVKTSSLAKSVMNAH</sequence>
<keyword evidence="1" id="KW-0812">Transmembrane</keyword>
<dbReference type="OrthoDB" id="9805295at2"/>
<reference evidence="2 3" key="1">
    <citation type="submission" date="2018-09" db="EMBL/GenBank/DDBJ databases">
        <authorList>
            <person name="Postec A."/>
        </authorList>
    </citation>
    <scope>NUCLEOTIDE SEQUENCE [LARGE SCALE GENOMIC DNA]</scope>
    <source>
        <strain evidence="2">70B-A</strain>
    </source>
</reference>
<proteinExistence type="predicted"/>
<feature type="transmembrane region" description="Helical" evidence="1">
    <location>
        <begin position="64"/>
        <end position="82"/>
    </location>
</feature>
<organism evidence="2 3">
    <name type="scientific">Petrocella atlantisensis</name>
    <dbReference type="NCBI Taxonomy" id="2173034"/>
    <lineage>
        <taxon>Bacteria</taxon>
        <taxon>Bacillati</taxon>
        <taxon>Bacillota</taxon>
        <taxon>Clostridia</taxon>
        <taxon>Lachnospirales</taxon>
        <taxon>Vallitaleaceae</taxon>
        <taxon>Petrocella</taxon>
    </lineage>
</organism>
<keyword evidence="1" id="KW-1133">Transmembrane helix</keyword>
<accession>A0A3P7P1G8</accession>
<feature type="transmembrane region" description="Helical" evidence="1">
    <location>
        <begin position="181"/>
        <end position="206"/>
    </location>
</feature>
<evidence type="ECO:0000256" key="1">
    <source>
        <dbReference type="SAM" id="Phobius"/>
    </source>
</evidence>
<dbReference type="EMBL" id="LR130778">
    <property type="protein sequence ID" value="VDN49224.1"/>
    <property type="molecule type" value="Genomic_DNA"/>
</dbReference>
<keyword evidence="1" id="KW-0472">Membrane</keyword>
<dbReference type="Pfam" id="PF19478">
    <property type="entry name" value="TrbL_2"/>
    <property type="match status" value="1"/>
</dbReference>
<feature type="transmembrane region" description="Helical" evidence="1">
    <location>
        <begin position="227"/>
        <end position="251"/>
    </location>
</feature>
<evidence type="ECO:0000313" key="2">
    <source>
        <dbReference type="EMBL" id="VDN49224.1"/>
    </source>
</evidence>
<dbReference type="InterPro" id="IPR045798">
    <property type="entry name" value="TrbL_Firmicutes"/>
</dbReference>
<evidence type="ECO:0008006" key="4">
    <source>
        <dbReference type="Google" id="ProtNLM"/>
    </source>
</evidence>
<dbReference type="RefSeq" id="WP_125138228.1">
    <property type="nucleotide sequence ID" value="NZ_LR130778.1"/>
</dbReference>
<dbReference type="Proteomes" id="UP000279029">
    <property type="component" value="Chromosome"/>
</dbReference>
<dbReference type="KEGG" id="cbar:PATL70BA_3298"/>
<dbReference type="AlphaFoldDB" id="A0A3P7P1G8"/>
<feature type="transmembrane region" description="Helical" evidence="1">
    <location>
        <begin position="257"/>
        <end position="276"/>
    </location>
</feature>
<evidence type="ECO:0000313" key="3">
    <source>
        <dbReference type="Proteomes" id="UP000279029"/>
    </source>
</evidence>
<gene>
    <name evidence="2" type="ORF">PATL70BA_3298</name>
</gene>
<keyword evidence="3" id="KW-1185">Reference proteome</keyword>
<protein>
    <recommendedName>
        <fullName evidence="4">TrbL/VirB6 plasmid conjugal transfer protein</fullName>
    </recommendedName>
</protein>